<proteinExistence type="predicted"/>
<accession>A0A0E9U3G4</accession>
<dbReference type="EMBL" id="GBXM01049069">
    <property type="protein sequence ID" value="JAH59508.1"/>
    <property type="molecule type" value="Transcribed_RNA"/>
</dbReference>
<protein>
    <submittedName>
        <fullName evidence="1">Uncharacterized protein</fullName>
    </submittedName>
</protein>
<sequence length="40" mass="4800">MLTRQEKSNLYSSLLHKRYRFVRNRFVSNLKQTGVCTKPV</sequence>
<name>A0A0E9U3G4_ANGAN</name>
<evidence type="ECO:0000313" key="1">
    <source>
        <dbReference type="EMBL" id="JAH59508.1"/>
    </source>
</evidence>
<reference evidence="1" key="1">
    <citation type="submission" date="2014-11" db="EMBL/GenBank/DDBJ databases">
        <authorList>
            <person name="Amaro Gonzalez C."/>
        </authorList>
    </citation>
    <scope>NUCLEOTIDE SEQUENCE</scope>
</reference>
<organism evidence="1">
    <name type="scientific">Anguilla anguilla</name>
    <name type="common">European freshwater eel</name>
    <name type="synonym">Muraena anguilla</name>
    <dbReference type="NCBI Taxonomy" id="7936"/>
    <lineage>
        <taxon>Eukaryota</taxon>
        <taxon>Metazoa</taxon>
        <taxon>Chordata</taxon>
        <taxon>Craniata</taxon>
        <taxon>Vertebrata</taxon>
        <taxon>Euteleostomi</taxon>
        <taxon>Actinopterygii</taxon>
        <taxon>Neopterygii</taxon>
        <taxon>Teleostei</taxon>
        <taxon>Anguilliformes</taxon>
        <taxon>Anguillidae</taxon>
        <taxon>Anguilla</taxon>
    </lineage>
</organism>
<dbReference type="AlphaFoldDB" id="A0A0E9U3G4"/>
<reference evidence="1" key="2">
    <citation type="journal article" date="2015" name="Fish Shellfish Immunol.">
        <title>Early steps in the European eel (Anguilla anguilla)-Vibrio vulnificus interaction in the gills: Role of the RtxA13 toxin.</title>
        <authorList>
            <person name="Callol A."/>
            <person name="Pajuelo D."/>
            <person name="Ebbesson L."/>
            <person name="Teles M."/>
            <person name="MacKenzie S."/>
            <person name="Amaro C."/>
        </authorList>
    </citation>
    <scope>NUCLEOTIDE SEQUENCE</scope>
</reference>